<name>A0A3E1NEE3_9BACT</name>
<dbReference type="EMBL" id="QTJU01000010">
    <property type="protein sequence ID" value="RFM26353.1"/>
    <property type="molecule type" value="Genomic_DNA"/>
</dbReference>
<feature type="domain" description="Right handed beta helix" evidence="2">
    <location>
        <begin position="278"/>
        <end position="411"/>
    </location>
</feature>
<dbReference type="SUPFAM" id="SSF51126">
    <property type="entry name" value="Pectin lyase-like"/>
    <property type="match status" value="1"/>
</dbReference>
<organism evidence="3 4">
    <name type="scientific">Deminuibacter soli</name>
    <dbReference type="NCBI Taxonomy" id="2291815"/>
    <lineage>
        <taxon>Bacteria</taxon>
        <taxon>Pseudomonadati</taxon>
        <taxon>Bacteroidota</taxon>
        <taxon>Chitinophagia</taxon>
        <taxon>Chitinophagales</taxon>
        <taxon>Chitinophagaceae</taxon>
        <taxon>Deminuibacter</taxon>
    </lineage>
</organism>
<comment type="caution">
    <text evidence="3">The sequence shown here is derived from an EMBL/GenBank/DDBJ whole genome shotgun (WGS) entry which is preliminary data.</text>
</comment>
<gene>
    <name evidence="3" type="ORF">DXN05_20815</name>
</gene>
<feature type="region of interest" description="Disordered" evidence="1">
    <location>
        <begin position="67"/>
        <end position="88"/>
    </location>
</feature>
<sequence>MLFVFRCAFDNQAKTPLRMSPPNLKKPYVYIRFKPFIDLFHLMKRTIVIGAMASLVTWCACQKANDQTPATPGKPSTPSTPVTPPSGVKHKRIYLKQGGDKGFYSNGKDFSYEAGDTLVLKENDWSYCSFENFYGTKSDPLVIVNEAAQIRLSAGFAFSSCKYIKLTGSGTSDKYGFLISDAVKGGVGVDIHGHSSNIEVERIDITRKTYGYWVKQEGSCVDSLQYPNFTISDIHIHDGRIHNVTQEGMYLGSTDPNGTRAVNCSGSVIYPRPLRLGNITVNNMIIDSTNRSGIQLSGADQGTNEIYSNTVSNSGFEYNTAQGNGISLGGYTHANVHDNSINHSFALGILVLGAGKIDIENNTVDNSGNLNGKVTPGMASIMVDTRRTDPVVKSTLIIKNNKLGSNTDKNVRFYETFATYNTDNQICNSGTLVIPGDIKYTTCN</sequence>
<reference evidence="3 4" key="1">
    <citation type="submission" date="2018-08" db="EMBL/GenBank/DDBJ databases">
        <title>Chitinophagaceae sp. K23C18032701, a novel bacterium isolated from forest soil.</title>
        <authorList>
            <person name="Wang C."/>
        </authorList>
    </citation>
    <scope>NUCLEOTIDE SEQUENCE [LARGE SCALE GENOMIC DNA]</scope>
    <source>
        <strain evidence="3 4">K23C18032701</strain>
    </source>
</reference>
<feature type="compositionally biased region" description="Low complexity" evidence="1">
    <location>
        <begin position="68"/>
        <end position="80"/>
    </location>
</feature>
<evidence type="ECO:0000256" key="1">
    <source>
        <dbReference type="SAM" id="MobiDB-lite"/>
    </source>
</evidence>
<protein>
    <submittedName>
        <fullName evidence="3">Right-handed parallel beta-helix repeat-containing protein</fullName>
    </submittedName>
</protein>
<accession>A0A3E1NEE3</accession>
<keyword evidence="4" id="KW-1185">Reference proteome</keyword>
<dbReference type="InterPro" id="IPR039448">
    <property type="entry name" value="Beta_helix"/>
</dbReference>
<dbReference type="Pfam" id="PF13229">
    <property type="entry name" value="Beta_helix"/>
    <property type="match status" value="1"/>
</dbReference>
<evidence type="ECO:0000313" key="4">
    <source>
        <dbReference type="Proteomes" id="UP000261284"/>
    </source>
</evidence>
<dbReference type="InterPro" id="IPR011050">
    <property type="entry name" value="Pectin_lyase_fold/virulence"/>
</dbReference>
<proteinExistence type="predicted"/>
<dbReference type="InterPro" id="IPR006626">
    <property type="entry name" value="PbH1"/>
</dbReference>
<evidence type="ECO:0000313" key="3">
    <source>
        <dbReference type="EMBL" id="RFM26353.1"/>
    </source>
</evidence>
<dbReference type="SMART" id="SM00710">
    <property type="entry name" value="PbH1"/>
    <property type="match status" value="5"/>
</dbReference>
<dbReference type="AlphaFoldDB" id="A0A3E1NEE3"/>
<dbReference type="Proteomes" id="UP000261284">
    <property type="component" value="Unassembled WGS sequence"/>
</dbReference>
<dbReference type="Gene3D" id="2.160.20.10">
    <property type="entry name" value="Single-stranded right-handed beta-helix, Pectin lyase-like"/>
    <property type="match status" value="1"/>
</dbReference>
<dbReference type="InterPro" id="IPR012334">
    <property type="entry name" value="Pectin_lyas_fold"/>
</dbReference>
<evidence type="ECO:0000259" key="2">
    <source>
        <dbReference type="Pfam" id="PF13229"/>
    </source>
</evidence>